<keyword evidence="1" id="KW-0175">Coiled coil</keyword>
<accession>A0A0F4YY04</accession>
<gene>
    <name evidence="4" type="ORF">T310_3249</name>
</gene>
<dbReference type="EMBL" id="LASV01000129">
    <property type="protein sequence ID" value="KKA22706.1"/>
    <property type="molecule type" value="Genomic_DNA"/>
</dbReference>
<feature type="region of interest" description="Disordered" evidence="2">
    <location>
        <begin position="174"/>
        <end position="195"/>
    </location>
</feature>
<evidence type="ECO:0000313" key="5">
    <source>
        <dbReference type="Proteomes" id="UP000053958"/>
    </source>
</evidence>
<evidence type="ECO:0000256" key="2">
    <source>
        <dbReference type="SAM" id="MobiDB-lite"/>
    </source>
</evidence>
<dbReference type="SUPFAM" id="SSF46689">
    <property type="entry name" value="Homeodomain-like"/>
    <property type="match status" value="1"/>
</dbReference>
<organism evidence="4 5">
    <name type="scientific">Rasamsonia emersonii (strain ATCC 16479 / CBS 393.64 / IMI 116815)</name>
    <dbReference type="NCBI Taxonomy" id="1408163"/>
    <lineage>
        <taxon>Eukaryota</taxon>
        <taxon>Fungi</taxon>
        <taxon>Dikarya</taxon>
        <taxon>Ascomycota</taxon>
        <taxon>Pezizomycotina</taxon>
        <taxon>Eurotiomycetes</taxon>
        <taxon>Eurotiomycetidae</taxon>
        <taxon>Eurotiales</taxon>
        <taxon>Trichocomaceae</taxon>
        <taxon>Rasamsonia</taxon>
    </lineage>
</organism>
<reference evidence="4 5" key="1">
    <citation type="submission" date="2015-04" db="EMBL/GenBank/DDBJ databases">
        <authorList>
            <person name="Heijne W.H."/>
            <person name="Fedorova N.D."/>
            <person name="Nierman W.C."/>
            <person name="Vollebregt A.W."/>
            <person name="Zhao Z."/>
            <person name="Wu L."/>
            <person name="Kumar M."/>
            <person name="Stam H."/>
            <person name="van den Berg M.A."/>
            <person name="Pel H.J."/>
        </authorList>
    </citation>
    <scope>NUCLEOTIDE SEQUENCE [LARGE SCALE GENOMIC DNA]</scope>
    <source>
        <strain evidence="4 5">CBS 393.64</strain>
    </source>
</reference>
<dbReference type="Proteomes" id="UP000053958">
    <property type="component" value="Unassembled WGS sequence"/>
</dbReference>
<dbReference type="InterPro" id="IPR001005">
    <property type="entry name" value="SANT/Myb"/>
</dbReference>
<feature type="coiled-coil region" evidence="1">
    <location>
        <begin position="65"/>
        <end position="136"/>
    </location>
</feature>
<dbReference type="OrthoDB" id="5427780at2759"/>
<dbReference type="CDD" id="cd00167">
    <property type="entry name" value="SANT"/>
    <property type="match status" value="1"/>
</dbReference>
<protein>
    <recommendedName>
        <fullName evidence="3">Myb-like domain-containing protein</fullName>
    </recommendedName>
</protein>
<dbReference type="PROSITE" id="PS50090">
    <property type="entry name" value="MYB_LIKE"/>
    <property type="match status" value="1"/>
</dbReference>
<dbReference type="RefSeq" id="XP_013329318.1">
    <property type="nucleotide sequence ID" value="XM_013473864.1"/>
</dbReference>
<name>A0A0F4YY04_RASE3</name>
<keyword evidence="5" id="KW-1185">Reference proteome</keyword>
<feature type="compositionally biased region" description="Low complexity" evidence="2">
    <location>
        <begin position="179"/>
        <end position="195"/>
    </location>
</feature>
<proteinExistence type="predicted"/>
<dbReference type="InterPro" id="IPR009057">
    <property type="entry name" value="Homeodomain-like_sf"/>
</dbReference>
<evidence type="ECO:0000256" key="1">
    <source>
        <dbReference type="SAM" id="Coils"/>
    </source>
</evidence>
<feature type="region of interest" description="Disordered" evidence="2">
    <location>
        <begin position="230"/>
        <end position="318"/>
    </location>
</feature>
<evidence type="ECO:0000313" key="4">
    <source>
        <dbReference type="EMBL" id="KKA22706.1"/>
    </source>
</evidence>
<feature type="compositionally biased region" description="Basic residues" evidence="2">
    <location>
        <begin position="260"/>
        <end position="274"/>
    </location>
</feature>
<comment type="caution">
    <text evidence="4">The sequence shown here is derived from an EMBL/GenBank/DDBJ whole genome shotgun (WGS) entry which is preliminary data.</text>
</comment>
<sequence>MPKIKTDNGNVVKVSLLDVLKSDKTLELEAALRRAKAAKKTAQGNETEEPVASSAERAAIEKTAIQKYLAERAAAKKKAKEKEARERVAAAEREAIERAAIEKYLAEKEAEEKAAKEKEEAEKAAAAAVIERYLAEKAAEEIAAAERAEAIRAAAEKVAAEKLRAEKILTERTESDVITGPSTASTTSSAKAPASYVWTPAQDKRLRELKLADNTWRAISSELEGRPINELKRRWAKIKKTADSSDEESRKSKGSEKTKWKGKGKQKMNSKGKCRRTDSDSSDSASDGEEQGSRSDRSKQKHRVSFAEPLPTSDKNDAPVKEVRKYFYMDDKFTLEEIILLHKLADHYENEKWLRVSSRFFDKTGRRISPDDAKLRVKKDMRED</sequence>
<evidence type="ECO:0000259" key="3">
    <source>
        <dbReference type="PROSITE" id="PS50090"/>
    </source>
</evidence>
<feature type="compositionally biased region" description="Basic and acidic residues" evidence="2">
    <location>
        <begin position="240"/>
        <end position="259"/>
    </location>
</feature>
<feature type="region of interest" description="Disordered" evidence="2">
    <location>
        <begin position="33"/>
        <end position="56"/>
    </location>
</feature>
<dbReference type="AlphaFoldDB" id="A0A0F4YY04"/>
<dbReference type="GeneID" id="25315599"/>
<dbReference type="STRING" id="1408163.A0A0F4YY04"/>
<feature type="domain" description="Myb-like" evidence="3">
    <location>
        <begin position="198"/>
        <end position="239"/>
    </location>
</feature>